<accession>A0A8T0N631</accession>
<dbReference type="GO" id="GO:0005634">
    <property type="term" value="C:nucleus"/>
    <property type="evidence" value="ECO:0007669"/>
    <property type="project" value="UniProtKB-SubCell"/>
</dbReference>
<dbReference type="GO" id="GO:0005737">
    <property type="term" value="C:cytoplasm"/>
    <property type="evidence" value="ECO:0007669"/>
    <property type="project" value="UniProtKB-SubCell"/>
</dbReference>
<dbReference type="EMBL" id="CM029054">
    <property type="protein sequence ID" value="KAG2542536.1"/>
    <property type="molecule type" value="Genomic_DNA"/>
</dbReference>
<evidence type="ECO:0000313" key="8">
    <source>
        <dbReference type="Proteomes" id="UP000823388"/>
    </source>
</evidence>
<evidence type="ECO:0000259" key="6">
    <source>
        <dbReference type="Pfam" id="PF13943"/>
    </source>
</evidence>
<dbReference type="Gene3D" id="1.10.246.200">
    <property type="entry name" value="WPP domain"/>
    <property type="match status" value="1"/>
</dbReference>
<keyword evidence="3" id="KW-0963">Cytoplasm</keyword>
<comment type="subcellular location">
    <subcellularLocation>
        <location evidence="2">Cytoplasm</location>
    </subcellularLocation>
    <subcellularLocation>
        <location evidence="1">Nucleus</location>
    </subcellularLocation>
</comment>
<feature type="region of interest" description="Disordered" evidence="5">
    <location>
        <begin position="355"/>
        <end position="379"/>
    </location>
</feature>
<feature type="domain" description="WPP" evidence="6">
    <location>
        <begin position="266"/>
        <end position="362"/>
    </location>
</feature>
<dbReference type="Proteomes" id="UP000823388">
    <property type="component" value="Chromosome 9N"/>
</dbReference>
<evidence type="ECO:0000256" key="3">
    <source>
        <dbReference type="ARBA" id="ARBA00022490"/>
    </source>
</evidence>
<sequence length="379" mass="41025">MVHCCKNATRGHQLTAAHLQVVIGYRHNVAIQFSQLLTLKLRLQHKIGATVILHTKLHKKHYQSETSWKPHSTFDHLLEKVYSHTGLLTKIGDTELAIFSKLLSPDYQIFTDSACQPAGRSSASSDLMLNIPPGFSIDVPPGFTKAHCKLQIEAAAVSYADAPSSLILDAPPGFFTDIPPGFTEAHRRLPGASSMGKAGKADEMKIMHNEVKVEQDENSEEREIPKIKWLSDLYPSSSDSTEASTRMATDELAAAPAGGDPSAALSLSIWPPTQRTRDDMVRRLVETLTTDTILCKRRGVVPGAYANPAARAIEAEAFDAAAAIGGAAASVEEGIKALQFYSKEVSRRLRDFVKSRSASAKAEAPPEEEALAAVEGETA</sequence>
<name>A0A8T0N631_PANVG</name>
<evidence type="ECO:0000256" key="4">
    <source>
        <dbReference type="ARBA" id="ARBA00023242"/>
    </source>
</evidence>
<dbReference type="InterPro" id="IPR044692">
    <property type="entry name" value="WPP1/2/3"/>
</dbReference>
<keyword evidence="8" id="KW-1185">Reference proteome</keyword>
<gene>
    <name evidence="7" type="ORF">PVAP13_9NG643900</name>
</gene>
<dbReference type="GO" id="GO:0048527">
    <property type="term" value="P:lateral root development"/>
    <property type="evidence" value="ECO:0007669"/>
    <property type="project" value="InterPro"/>
</dbReference>
<proteinExistence type="predicted"/>
<dbReference type="InterPro" id="IPR038214">
    <property type="entry name" value="WPP_sf"/>
</dbReference>
<dbReference type="InterPro" id="IPR025265">
    <property type="entry name" value="WPP_dom"/>
</dbReference>
<keyword evidence="4" id="KW-0539">Nucleus</keyword>
<dbReference type="AlphaFoldDB" id="A0A8T0N631"/>
<dbReference type="PANTHER" id="PTHR34362">
    <property type="entry name" value="WPP DOMAIN-CONTAINING PROTEIN 1-RELATED"/>
    <property type="match status" value="1"/>
</dbReference>
<evidence type="ECO:0000256" key="1">
    <source>
        <dbReference type="ARBA" id="ARBA00004123"/>
    </source>
</evidence>
<evidence type="ECO:0000313" key="7">
    <source>
        <dbReference type="EMBL" id="KAG2542536.1"/>
    </source>
</evidence>
<comment type="caution">
    <text evidence="7">The sequence shown here is derived from an EMBL/GenBank/DDBJ whole genome shotgun (WGS) entry which is preliminary data.</text>
</comment>
<dbReference type="GO" id="GO:0000278">
    <property type="term" value="P:mitotic cell cycle"/>
    <property type="evidence" value="ECO:0007669"/>
    <property type="project" value="InterPro"/>
</dbReference>
<evidence type="ECO:0000256" key="5">
    <source>
        <dbReference type="SAM" id="MobiDB-lite"/>
    </source>
</evidence>
<reference evidence="7" key="1">
    <citation type="submission" date="2020-05" db="EMBL/GenBank/DDBJ databases">
        <title>WGS assembly of Panicum virgatum.</title>
        <authorList>
            <person name="Lovell J.T."/>
            <person name="Jenkins J."/>
            <person name="Shu S."/>
            <person name="Juenger T.E."/>
            <person name="Schmutz J."/>
        </authorList>
    </citation>
    <scope>NUCLEOTIDE SEQUENCE</scope>
    <source>
        <strain evidence="7">AP13</strain>
    </source>
</reference>
<dbReference type="PANTHER" id="PTHR34362:SF12">
    <property type="entry name" value="OS10G0337700 PROTEIN"/>
    <property type="match status" value="1"/>
</dbReference>
<dbReference type="Pfam" id="PF13943">
    <property type="entry name" value="WPP"/>
    <property type="match status" value="1"/>
</dbReference>
<protein>
    <recommendedName>
        <fullName evidence="6">WPP domain-containing protein</fullName>
    </recommendedName>
</protein>
<evidence type="ECO:0000256" key="2">
    <source>
        <dbReference type="ARBA" id="ARBA00004496"/>
    </source>
</evidence>
<organism evidence="7 8">
    <name type="scientific">Panicum virgatum</name>
    <name type="common">Blackwell switchgrass</name>
    <dbReference type="NCBI Taxonomy" id="38727"/>
    <lineage>
        <taxon>Eukaryota</taxon>
        <taxon>Viridiplantae</taxon>
        <taxon>Streptophyta</taxon>
        <taxon>Embryophyta</taxon>
        <taxon>Tracheophyta</taxon>
        <taxon>Spermatophyta</taxon>
        <taxon>Magnoliopsida</taxon>
        <taxon>Liliopsida</taxon>
        <taxon>Poales</taxon>
        <taxon>Poaceae</taxon>
        <taxon>PACMAD clade</taxon>
        <taxon>Panicoideae</taxon>
        <taxon>Panicodae</taxon>
        <taxon>Paniceae</taxon>
        <taxon>Panicinae</taxon>
        <taxon>Panicum</taxon>
        <taxon>Panicum sect. Hiantes</taxon>
    </lineage>
</organism>